<keyword evidence="9 17" id="KW-0862">Zinc</keyword>
<sequence>MNKTSPSPLTTLIVRGAKVHNLKNIDVNIPKHQLTVITGLSGSGKSSLAFDTIYAEGQRRYVESLSAYARQFLELMGKPDVESIEGLSPAISIEQKTTSKNPRSTVGTITEIHDYMRLLWARAGTPYSPATGLPIEAQTVSQMVDRVMELPEKTRLMLLAPVVRARKGEYKKELAELQRKGFTRVKVDGTLYDISDVPNLNRKIKHTIEVIIDRVVIKADIEGRLADSFEIALSLSDGLASVEEVLREGEEKQPLTLSFSARYSCPESGFTLEEIEPRLFSFNAPQGACPACDGIGTESFFDPQLIIPNTSISLKKGAILPWSNSSLPYYQQALESIAKHFKFDLDTPWEKIPEAVQEIILHGSTEEIPITYHDEKQSYTLNHPFEGVIRNLEKRYNATDSYSVKEELNKYRADYPCHTCHGARLKPEALCVKIDQKNIAEISELPIQQALDWFSSIESTLTPQKAEIAHRILREIIERLHFLNDVGLDYLTLSRGSATLSGGESQRIRLASQIGSGLTGVLYVLDEPSIGLHQRDNERLLGTLERLKGLGNTLIVVEHDEDTIKASDYLIDMGPGAGILGGNVVAIGTPTEVEANPKSLTGDYLSGRKYIPVPRKRRKFNKKQLLTLSGATGNNLKDVSVDFPLGTFIAVTGVSGGGKSTLIIDTLYKALSRQLMKSNMVPSPYKNIKGLEHLDKIIDIDQSPIGRTPRSNPATYTDLFTPIREWFAELPESRARGYKPGRFSFNVKGGRCEACQGDGVIKIEMHFLPDMFVTCDACKGARYNRETLDIKFKGHSIADILNLSVDEAVPLFEAAPRIYDRLNILKQVGLGYIHLGQQATTLSGGEAQRIKLSKELARRATGRTLYILDEPTTGLHTEDVRKLLEVLHALVEQGNTIIVIEHNLEVIKTADWVIDLGPEGGNGGGQIVATGTPEDIAKVKASYTGKFLKPILEKKHYLE</sequence>
<keyword evidence="2 17" id="KW-0963">Cytoplasm</keyword>
<dbReference type="Gene3D" id="1.10.8.280">
    <property type="entry name" value="ABC transporter ATPase domain-like"/>
    <property type="match status" value="1"/>
</dbReference>
<dbReference type="FunFam" id="1.20.1580.10:FF:000002">
    <property type="entry name" value="UvrABC system protein A"/>
    <property type="match status" value="1"/>
</dbReference>
<dbReference type="Gene3D" id="1.20.1580.10">
    <property type="entry name" value="ABC transporter ATPase like domain"/>
    <property type="match status" value="3"/>
</dbReference>
<evidence type="ECO:0000256" key="17">
    <source>
        <dbReference type="HAMAP-Rule" id="MF_00205"/>
    </source>
</evidence>
<evidence type="ECO:0000256" key="12">
    <source>
        <dbReference type="ARBA" id="ARBA00023125"/>
    </source>
</evidence>
<keyword evidence="20" id="KW-1185">Reference proteome</keyword>
<evidence type="ECO:0000256" key="10">
    <source>
        <dbReference type="ARBA" id="ARBA00022840"/>
    </source>
</evidence>
<dbReference type="InterPro" id="IPR027417">
    <property type="entry name" value="P-loop_NTPase"/>
</dbReference>
<keyword evidence="8 17" id="KW-0863">Zinc-finger</keyword>
<keyword evidence="5 17" id="KW-0547">Nucleotide-binding</keyword>
<keyword evidence="10 17" id="KW-0067">ATP-binding</keyword>
<feature type="binding site" evidence="17">
    <location>
        <begin position="39"/>
        <end position="46"/>
    </location>
    <ligand>
        <name>ATP</name>
        <dbReference type="ChEBI" id="CHEBI:30616"/>
    </ligand>
</feature>
<evidence type="ECO:0000256" key="1">
    <source>
        <dbReference type="ARBA" id="ARBA00004496"/>
    </source>
</evidence>
<comment type="caution">
    <text evidence="19">The sequence shown here is derived from an EMBL/GenBank/DDBJ whole genome shotgun (WGS) entry which is preliminary data.</text>
</comment>
<dbReference type="GO" id="GO:0005524">
    <property type="term" value="F:ATP binding"/>
    <property type="evidence" value="ECO:0007669"/>
    <property type="project" value="UniProtKB-UniRule"/>
</dbReference>
<dbReference type="NCBIfam" id="NF001503">
    <property type="entry name" value="PRK00349.1"/>
    <property type="match status" value="1"/>
</dbReference>
<evidence type="ECO:0000256" key="14">
    <source>
        <dbReference type="ARBA" id="ARBA00038000"/>
    </source>
</evidence>
<dbReference type="GO" id="GO:0016887">
    <property type="term" value="F:ATP hydrolysis activity"/>
    <property type="evidence" value="ECO:0007669"/>
    <property type="project" value="InterPro"/>
</dbReference>
<evidence type="ECO:0000256" key="7">
    <source>
        <dbReference type="ARBA" id="ARBA00022769"/>
    </source>
</evidence>
<keyword evidence="3 17" id="KW-0479">Metal-binding</keyword>
<comment type="function">
    <text evidence="17">The UvrABC repair system catalyzes the recognition and processing of DNA lesions. UvrA is an ATPase and a DNA-binding protein. A damage recognition complex composed of 2 UvrA and 2 UvrB subunits scans DNA for abnormalities. When the presence of a lesion has been verified by UvrB, the UvrA molecules dissociate.</text>
</comment>
<dbReference type="GO" id="GO:0008270">
    <property type="term" value="F:zinc ion binding"/>
    <property type="evidence" value="ECO:0007669"/>
    <property type="project" value="UniProtKB-UniRule"/>
</dbReference>
<dbReference type="PANTHER" id="PTHR43152:SF3">
    <property type="entry name" value="UVRABC SYSTEM PROTEIN A"/>
    <property type="match status" value="1"/>
</dbReference>
<comment type="caution">
    <text evidence="17">Lacks conserved residue(s) required for the propagation of feature annotation.</text>
</comment>
<comment type="subunit">
    <text evidence="17">Forms a heterotetramer with UvrB during the search for lesions.</text>
</comment>
<evidence type="ECO:0000256" key="6">
    <source>
        <dbReference type="ARBA" id="ARBA00022763"/>
    </source>
</evidence>
<comment type="subcellular location">
    <subcellularLocation>
        <location evidence="1 17">Cytoplasm</location>
    </subcellularLocation>
</comment>
<dbReference type="GO" id="GO:0009380">
    <property type="term" value="C:excinuclease repair complex"/>
    <property type="evidence" value="ECO:0007669"/>
    <property type="project" value="InterPro"/>
</dbReference>
<keyword evidence="11 17" id="KW-0267">Excision nuclease</keyword>
<evidence type="ECO:0000256" key="16">
    <source>
        <dbReference type="ARBA" id="ARBA00042156"/>
    </source>
</evidence>
<feature type="domain" description="ABC transporter" evidence="18">
    <location>
        <begin position="620"/>
        <end position="949"/>
    </location>
</feature>
<dbReference type="NCBIfam" id="TIGR00630">
    <property type="entry name" value="uvra"/>
    <property type="match status" value="1"/>
</dbReference>
<organism evidence="19 20">
    <name type="scientific">Commensalibacter intestini</name>
    <dbReference type="NCBI Taxonomy" id="479936"/>
    <lineage>
        <taxon>Bacteria</taxon>
        <taxon>Pseudomonadati</taxon>
        <taxon>Pseudomonadota</taxon>
        <taxon>Alphaproteobacteria</taxon>
        <taxon>Acetobacterales</taxon>
        <taxon>Acetobacteraceae</taxon>
    </lineage>
</organism>
<dbReference type="Pfam" id="PF17755">
    <property type="entry name" value="UvrA_DNA-bind"/>
    <property type="match status" value="1"/>
</dbReference>
<keyword evidence="7 17" id="KW-0228">DNA excision</keyword>
<dbReference type="GO" id="GO:0005737">
    <property type="term" value="C:cytoplasm"/>
    <property type="evidence" value="ECO:0007669"/>
    <property type="project" value="UniProtKB-SubCell"/>
</dbReference>
<accession>A0A251ZW58</accession>
<dbReference type="GO" id="GO:0003677">
    <property type="term" value="F:DNA binding"/>
    <property type="evidence" value="ECO:0007669"/>
    <property type="project" value="UniProtKB-UniRule"/>
</dbReference>
<evidence type="ECO:0000256" key="4">
    <source>
        <dbReference type="ARBA" id="ARBA00022737"/>
    </source>
</evidence>
<dbReference type="Pfam" id="PF17760">
    <property type="entry name" value="UvrA_inter"/>
    <property type="match status" value="1"/>
</dbReference>
<dbReference type="InterPro" id="IPR003439">
    <property type="entry name" value="ABC_transporter-like_ATP-bd"/>
</dbReference>
<evidence type="ECO:0000259" key="18">
    <source>
        <dbReference type="PROSITE" id="PS50893"/>
    </source>
</evidence>
<keyword evidence="4 17" id="KW-0677">Repeat</keyword>
<dbReference type="GO" id="GO:0006289">
    <property type="term" value="P:nucleotide-excision repair"/>
    <property type="evidence" value="ECO:0007669"/>
    <property type="project" value="UniProtKB-UniRule"/>
</dbReference>
<evidence type="ECO:0000313" key="20">
    <source>
        <dbReference type="Proteomes" id="UP000194946"/>
    </source>
</evidence>
<gene>
    <name evidence="17" type="primary">uvrA</name>
    <name evidence="19" type="ORF">HK18_05890</name>
</gene>
<evidence type="ECO:0000256" key="11">
    <source>
        <dbReference type="ARBA" id="ARBA00022881"/>
    </source>
</evidence>
<dbReference type="InterPro" id="IPR004602">
    <property type="entry name" value="UvrA"/>
</dbReference>
<name>A0A251ZW58_9PROT</name>
<dbReference type="AlphaFoldDB" id="A0A251ZW58"/>
<dbReference type="PROSITE" id="PS00211">
    <property type="entry name" value="ABC_TRANSPORTER_1"/>
    <property type="match status" value="2"/>
</dbReference>
<dbReference type="InterPro" id="IPR041552">
    <property type="entry name" value="UvrA_DNA-bd"/>
</dbReference>
<dbReference type="InterPro" id="IPR041102">
    <property type="entry name" value="UvrA_inter"/>
</dbReference>
<feature type="binding site" evidence="17">
    <location>
        <begin position="653"/>
        <end position="660"/>
    </location>
    <ligand>
        <name>ATP</name>
        <dbReference type="ChEBI" id="CHEBI:30616"/>
    </ligand>
</feature>
<evidence type="ECO:0000256" key="13">
    <source>
        <dbReference type="ARBA" id="ARBA00023204"/>
    </source>
</evidence>
<reference evidence="20" key="1">
    <citation type="submission" date="2014-06" db="EMBL/GenBank/DDBJ databases">
        <authorList>
            <person name="Winans N.J."/>
            <person name="Newell P.D."/>
            <person name="Douglas A.E."/>
        </authorList>
    </citation>
    <scope>NUCLEOTIDE SEQUENCE [LARGE SCALE GENOMIC DNA]</scope>
    <source>
        <strain evidence="20">DmL_052</strain>
    </source>
</reference>
<evidence type="ECO:0000256" key="8">
    <source>
        <dbReference type="ARBA" id="ARBA00022771"/>
    </source>
</evidence>
<dbReference type="PANTHER" id="PTHR43152">
    <property type="entry name" value="UVRABC SYSTEM PROTEIN A"/>
    <property type="match status" value="1"/>
</dbReference>
<feature type="zinc finger region" description="C4-type" evidence="17">
    <location>
        <begin position="752"/>
        <end position="778"/>
    </location>
</feature>
<dbReference type="HAMAP" id="MF_00205">
    <property type="entry name" value="UvrA"/>
    <property type="match status" value="1"/>
</dbReference>
<comment type="similarity">
    <text evidence="14 17">Belongs to the ABC transporter superfamily. UvrA family.</text>
</comment>
<evidence type="ECO:0000256" key="9">
    <source>
        <dbReference type="ARBA" id="ARBA00022833"/>
    </source>
</evidence>
<keyword evidence="12 17" id="KW-0238">DNA-binding</keyword>
<dbReference type="RefSeq" id="WP_086632012.1">
    <property type="nucleotide sequence ID" value="NZ_JOPB01000003.1"/>
</dbReference>
<dbReference type="PROSITE" id="PS50893">
    <property type="entry name" value="ABC_TRANSPORTER_2"/>
    <property type="match status" value="1"/>
</dbReference>
<keyword evidence="13 17" id="KW-0234">DNA repair</keyword>
<dbReference type="Gene3D" id="3.30.190.20">
    <property type="match status" value="1"/>
</dbReference>
<evidence type="ECO:0000256" key="15">
    <source>
        <dbReference type="ARBA" id="ARBA00039316"/>
    </source>
</evidence>
<proteinExistence type="inferred from homology"/>
<dbReference type="SUPFAM" id="SSF52540">
    <property type="entry name" value="P-loop containing nucleoside triphosphate hydrolases"/>
    <property type="match status" value="2"/>
</dbReference>
<dbReference type="EMBL" id="JOPB01000003">
    <property type="protein sequence ID" value="OUI78917.1"/>
    <property type="molecule type" value="Genomic_DNA"/>
</dbReference>
<evidence type="ECO:0000256" key="5">
    <source>
        <dbReference type="ARBA" id="ARBA00022741"/>
    </source>
</evidence>
<protein>
    <recommendedName>
        <fullName evidence="15 17">UvrABC system protein A</fullName>
        <shortName evidence="17">UvrA protein</shortName>
    </recommendedName>
    <alternativeName>
        <fullName evidence="16 17">Excinuclease ABC subunit A</fullName>
    </alternativeName>
</protein>
<dbReference type="InterPro" id="IPR017871">
    <property type="entry name" value="ABC_transporter-like_CS"/>
</dbReference>
<dbReference type="Proteomes" id="UP000194946">
    <property type="component" value="Unassembled WGS sequence"/>
</dbReference>
<dbReference type="GO" id="GO:0009381">
    <property type="term" value="F:excinuclease ABC activity"/>
    <property type="evidence" value="ECO:0007669"/>
    <property type="project" value="UniProtKB-UniRule"/>
</dbReference>
<evidence type="ECO:0000256" key="3">
    <source>
        <dbReference type="ARBA" id="ARBA00022723"/>
    </source>
</evidence>
<keyword evidence="6 17" id="KW-0227">DNA damage</keyword>
<keyword evidence="17" id="KW-0742">SOS response</keyword>
<dbReference type="GO" id="GO:0009432">
    <property type="term" value="P:SOS response"/>
    <property type="evidence" value="ECO:0007669"/>
    <property type="project" value="UniProtKB-UniRule"/>
</dbReference>
<evidence type="ECO:0000256" key="2">
    <source>
        <dbReference type="ARBA" id="ARBA00022490"/>
    </source>
</evidence>
<evidence type="ECO:0000313" key="19">
    <source>
        <dbReference type="EMBL" id="OUI78917.1"/>
    </source>
</evidence>
<dbReference type="CDD" id="cd03271">
    <property type="entry name" value="ABC_UvrA_II"/>
    <property type="match status" value="1"/>
</dbReference>
<dbReference type="Gene3D" id="3.40.50.300">
    <property type="entry name" value="P-loop containing nucleotide triphosphate hydrolases"/>
    <property type="match status" value="3"/>
</dbReference>